<dbReference type="Gene3D" id="3.40.640.10">
    <property type="entry name" value="Type I PLP-dependent aspartate aminotransferase-like (Major domain)"/>
    <property type="match status" value="1"/>
</dbReference>
<dbReference type="GO" id="GO:0030170">
    <property type="term" value="F:pyridoxal phosphate binding"/>
    <property type="evidence" value="ECO:0007669"/>
    <property type="project" value="InterPro"/>
</dbReference>
<dbReference type="InterPro" id="IPR004839">
    <property type="entry name" value="Aminotransferase_I/II_large"/>
</dbReference>
<dbReference type="PRINTS" id="PR00035">
    <property type="entry name" value="HTHGNTR"/>
</dbReference>
<evidence type="ECO:0000313" key="7">
    <source>
        <dbReference type="EMBL" id="QBD74895.1"/>
    </source>
</evidence>
<dbReference type="PROSITE" id="PS50949">
    <property type="entry name" value="HTH_GNTR"/>
    <property type="match status" value="1"/>
</dbReference>
<dbReference type="Pfam" id="PF00392">
    <property type="entry name" value="GntR"/>
    <property type="match status" value="1"/>
</dbReference>
<dbReference type="GO" id="GO:0008483">
    <property type="term" value="F:transaminase activity"/>
    <property type="evidence" value="ECO:0007669"/>
    <property type="project" value="UniProtKB-KW"/>
</dbReference>
<keyword evidence="7" id="KW-0808">Transferase</keyword>
<dbReference type="AlphaFoldDB" id="A0A4P6JIJ8"/>
<dbReference type="OrthoDB" id="9802328at2"/>
<dbReference type="SMART" id="SM00345">
    <property type="entry name" value="HTH_GNTR"/>
    <property type="match status" value="1"/>
</dbReference>
<keyword evidence="2" id="KW-0663">Pyridoxal phosphate</keyword>
<evidence type="ECO:0000313" key="8">
    <source>
        <dbReference type="Proteomes" id="UP000290365"/>
    </source>
</evidence>
<evidence type="ECO:0000256" key="1">
    <source>
        <dbReference type="ARBA" id="ARBA00005384"/>
    </source>
</evidence>
<dbReference type="EMBL" id="CP035758">
    <property type="protein sequence ID" value="QBD74895.1"/>
    <property type="molecule type" value="Genomic_DNA"/>
</dbReference>
<gene>
    <name evidence="7" type="ORF">EPA93_02355</name>
</gene>
<evidence type="ECO:0000259" key="6">
    <source>
        <dbReference type="PROSITE" id="PS50949"/>
    </source>
</evidence>
<evidence type="ECO:0000256" key="5">
    <source>
        <dbReference type="ARBA" id="ARBA00023163"/>
    </source>
</evidence>
<dbReference type="Proteomes" id="UP000290365">
    <property type="component" value="Chromosome"/>
</dbReference>
<keyword evidence="3" id="KW-0805">Transcription regulation</keyword>
<dbReference type="SUPFAM" id="SSF46785">
    <property type="entry name" value="Winged helix' DNA-binding domain"/>
    <property type="match status" value="1"/>
</dbReference>
<sequence length="497" mass="54665">MPGSLVARLHIALDGRDSLPLFRQLYAALRSAILAGQLEGGTRLPPTRRLAEELGVSRKTVVNAFEQLIAEGYLEGKIGSGTYVADVLPEDVLQVGRASKVIPTSSAQPELSKWGASLALREDRHFAGPRMRAFQLGIPALAEFPTDLWARLAAQAWRTARPELLTYGEAQGYWPLRQAIASYLKTVRGMNCEPAQVLVMTGMRQTVALVSKILLDPGARVCVEDPGYPAVRDALTDAGASPIPVAVDQHGLRVEELENQSQIRLVYVTPSHQYPLGVAMSLARRLALLDWATRTRSWILEDDYDSEYRYGERPLIALQGLDRSGRVLYMGTFSKVLFPALRLSYLIVPKALVEVFARGREAIERSPAVMEQIVLSAFFNEGHFGRHIRRMKQIYEERQATLIEAARHKLAGALSIEPTPTGLHVMGWLPEGVDDRQVWRLAQAHEIDTVPLSAHALLPQPSGGLLLGYASVGPQEIRAGIDKLARALEAAGLGRFA</sequence>
<keyword evidence="8" id="KW-1185">Reference proteome</keyword>
<accession>A0A4P6JIJ8</accession>
<feature type="domain" description="HTH gntR-type" evidence="6">
    <location>
        <begin position="19"/>
        <end position="87"/>
    </location>
</feature>
<protein>
    <submittedName>
        <fullName evidence="7">PLP-dependent aminotransferase family protein</fullName>
    </submittedName>
</protein>
<dbReference type="InterPro" id="IPR015421">
    <property type="entry name" value="PyrdxlP-dep_Trfase_major"/>
</dbReference>
<comment type="similarity">
    <text evidence="1">In the C-terminal section; belongs to the class-I pyridoxal-phosphate-dependent aminotransferase family.</text>
</comment>
<dbReference type="Pfam" id="PF00155">
    <property type="entry name" value="Aminotran_1_2"/>
    <property type="match status" value="1"/>
</dbReference>
<keyword evidence="5" id="KW-0804">Transcription</keyword>
<dbReference type="SUPFAM" id="SSF53383">
    <property type="entry name" value="PLP-dependent transferases"/>
    <property type="match status" value="1"/>
</dbReference>
<dbReference type="PANTHER" id="PTHR46577">
    <property type="entry name" value="HTH-TYPE TRANSCRIPTIONAL REGULATORY PROTEIN GABR"/>
    <property type="match status" value="1"/>
</dbReference>
<dbReference type="Gene3D" id="1.10.10.10">
    <property type="entry name" value="Winged helix-like DNA-binding domain superfamily/Winged helix DNA-binding domain"/>
    <property type="match status" value="1"/>
</dbReference>
<name>A0A4P6JIJ8_KTERU</name>
<keyword evidence="7" id="KW-0032">Aminotransferase</keyword>
<evidence type="ECO:0000256" key="2">
    <source>
        <dbReference type="ARBA" id="ARBA00022898"/>
    </source>
</evidence>
<dbReference type="GO" id="GO:0003677">
    <property type="term" value="F:DNA binding"/>
    <property type="evidence" value="ECO:0007669"/>
    <property type="project" value="UniProtKB-KW"/>
</dbReference>
<evidence type="ECO:0000256" key="4">
    <source>
        <dbReference type="ARBA" id="ARBA00023125"/>
    </source>
</evidence>
<dbReference type="CDD" id="cd07377">
    <property type="entry name" value="WHTH_GntR"/>
    <property type="match status" value="1"/>
</dbReference>
<dbReference type="KEGG" id="kbs:EPA93_02355"/>
<dbReference type="CDD" id="cd00609">
    <property type="entry name" value="AAT_like"/>
    <property type="match status" value="1"/>
</dbReference>
<dbReference type="GO" id="GO:0003700">
    <property type="term" value="F:DNA-binding transcription factor activity"/>
    <property type="evidence" value="ECO:0007669"/>
    <property type="project" value="InterPro"/>
</dbReference>
<dbReference type="PANTHER" id="PTHR46577:SF1">
    <property type="entry name" value="HTH-TYPE TRANSCRIPTIONAL REGULATORY PROTEIN GABR"/>
    <property type="match status" value="1"/>
</dbReference>
<organism evidence="7 8">
    <name type="scientific">Ktedonosporobacter rubrisoli</name>
    <dbReference type="NCBI Taxonomy" id="2509675"/>
    <lineage>
        <taxon>Bacteria</taxon>
        <taxon>Bacillati</taxon>
        <taxon>Chloroflexota</taxon>
        <taxon>Ktedonobacteria</taxon>
        <taxon>Ktedonobacterales</taxon>
        <taxon>Ktedonosporobacteraceae</taxon>
        <taxon>Ktedonosporobacter</taxon>
    </lineage>
</organism>
<keyword evidence="4" id="KW-0238">DNA-binding</keyword>
<reference evidence="7 8" key="1">
    <citation type="submission" date="2019-01" db="EMBL/GenBank/DDBJ databases">
        <title>Ktedonosporobacter rubrisoli SCAWS-G2.</title>
        <authorList>
            <person name="Huang Y."/>
            <person name="Yan B."/>
        </authorList>
    </citation>
    <scope>NUCLEOTIDE SEQUENCE [LARGE SCALE GENOMIC DNA]</scope>
    <source>
        <strain evidence="7 8">SCAWS-G2</strain>
    </source>
</reference>
<dbReference type="InterPro" id="IPR000524">
    <property type="entry name" value="Tscrpt_reg_HTH_GntR"/>
</dbReference>
<dbReference type="InterPro" id="IPR036388">
    <property type="entry name" value="WH-like_DNA-bd_sf"/>
</dbReference>
<dbReference type="InterPro" id="IPR036390">
    <property type="entry name" value="WH_DNA-bd_sf"/>
</dbReference>
<dbReference type="InterPro" id="IPR015424">
    <property type="entry name" value="PyrdxlP-dep_Trfase"/>
</dbReference>
<dbReference type="InterPro" id="IPR051446">
    <property type="entry name" value="HTH_trans_reg/aminotransferase"/>
</dbReference>
<dbReference type="RefSeq" id="WP_129885494.1">
    <property type="nucleotide sequence ID" value="NZ_CP035758.1"/>
</dbReference>
<proteinExistence type="inferred from homology"/>
<evidence type="ECO:0000256" key="3">
    <source>
        <dbReference type="ARBA" id="ARBA00023015"/>
    </source>
</evidence>